<evidence type="ECO:0000313" key="2">
    <source>
        <dbReference type="Proteomes" id="UP000030351"/>
    </source>
</evidence>
<dbReference type="RefSeq" id="WP_034896012.1">
    <property type="nucleotide sequence ID" value="NZ_JRUQ01000051.1"/>
</dbReference>
<dbReference type="AlphaFoldDB" id="A0A0A3ZXI1"/>
<organism evidence="1 2">
    <name type="scientific">Erwinia typographi</name>
    <dbReference type="NCBI Taxonomy" id="371042"/>
    <lineage>
        <taxon>Bacteria</taxon>
        <taxon>Pseudomonadati</taxon>
        <taxon>Pseudomonadota</taxon>
        <taxon>Gammaproteobacteria</taxon>
        <taxon>Enterobacterales</taxon>
        <taxon>Erwiniaceae</taxon>
        <taxon>Erwinia</taxon>
    </lineage>
</organism>
<protein>
    <recommendedName>
        <fullName evidence="3">Type III secretion protein</fullName>
    </recommendedName>
</protein>
<accession>A0A0A3ZXI1</accession>
<dbReference type="EMBL" id="JRUQ01000051">
    <property type="protein sequence ID" value="KGT90328.1"/>
    <property type="molecule type" value="Genomic_DNA"/>
</dbReference>
<evidence type="ECO:0000313" key="1">
    <source>
        <dbReference type="EMBL" id="KGT90328.1"/>
    </source>
</evidence>
<reference evidence="1 2" key="1">
    <citation type="submission" date="2014-10" db="EMBL/GenBank/DDBJ databases">
        <title>Genome sequence of Erwinia typographi M043b.</title>
        <authorList>
            <person name="Chan K.-G."/>
            <person name="Tan W.-S."/>
        </authorList>
    </citation>
    <scope>NUCLEOTIDE SEQUENCE [LARGE SCALE GENOMIC DNA]</scope>
    <source>
        <strain evidence="1 2">M043b</strain>
    </source>
</reference>
<dbReference type="eggNOG" id="ENOG5031CAE">
    <property type="taxonomic scope" value="Bacteria"/>
</dbReference>
<gene>
    <name evidence="1" type="ORF">NG99_18195</name>
</gene>
<dbReference type="OrthoDB" id="6522623at2"/>
<proteinExistence type="predicted"/>
<name>A0A0A3ZXI1_9GAMM</name>
<evidence type="ECO:0008006" key="3">
    <source>
        <dbReference type="Google" id="ProtNLM"/>
    </source>
</evidence>
<dbReference type="Proteomes" id="UP000030351">
    <property type="component" value="Unassembled WGS sequence"/>
</dbReference>
<sequence length="154" mass="18297">MRRHSMPEPEAETDASAAELQRTLQLLLPIRRQRLSRSERQQREQEQALRAVVDKTVHTERKLDEKKGEYQQIRAGFMQQNAGVQQAKFRLERALQCEQQAAEEVDRQRLSLHELAEQQQQQQQRVEQAQRETRLRLRDVEKLEYLLQQNEVSG</sequence>
<comment type="caution">
    <text evidence="1">The sequence shown here is derived from an EMBL/GenBank/DDBJ whole genome shotgun (WGS) entry which is preliminary data.</text>
</comment>
<dbReference type="STRING" id="371042.NG99_18195"/>
<keyword evidence="2" id="KW-1185">Reference proteome</keyword>